<name>A0A4R6KAC6_9ACTN</name>
<dbReference type="EMBL" id="SNWQ01000014">
    <property type="protein sequence ID" value="TDO45042.1"/>
    <property type="molecule type" value="Genomic_DNA"/>
</dbReference>
<evidence type="ECO:0000313" key="1">
    <source>
        <dbReference type="EMBL" id="TDO45042.1"/>
    </source>
</evidence>
<dbReference type="SUPFAM" id="SSF52540">
    <property type="entry name" value="P-loop containing nucleoside triphosphate hydrolases"/>
    <property type="match status" value="1"/>
</dbReference>
<accession>A0A4R6KAC6</accession>
<comment type="caution">
    <text evidence="1">The sequence shown here is derived from an EMBL/GenBank/DDBJ whole genome shotgun (WGS) entry which is preliminary data.</text>
</comment>
<dbReference type="RefSeq" id="WP_133802985.1">
    <property type="nucleotide sequence ID" value="NZ_SNWQ01000014.1"/>
</dbReference>
<dbReference type="OrthoDB" id="7889077at2"/>
<proteinExistence type="predicted"/>
<keyword evidence="2" id="KW-1185">Reference proteome</keyword>
<organism evidence="1 2">
    <name type="scientific">Kribbella caucasensis</name>
    <dbReference type="NCBI Taxonomy" id="2512215"/>
    <lineage>
        <taxon>Bacteria</taxon>
        <taxon>Bacillati</taxon>
        <taxon>Actinomycetota</taxon>
        <taxon>Actinomycetes</taxon>
        <taxon>Propionibacteriales</taxon>
        <taxon>Kribbellaceae</taxon>
        <taxon>Kribbella</taxon>
    </lineage>
</organism>
<gene>
    <name evidence="1" type="ORF">EV643_114187</name>
</gene>
<dbReference type="Gene3D" id="3.40.50.300">
    <property type="entry name" value="P-loop containing nucleotide triphosphate hydrolases"/>
    <property type="match status" value="1"/>
</dbReference>
<protein>
    <submittedName>
        <fullName evidence="1">Uncharacterized protein</fullName>
    </submittedName>
</protein>
<dbReference type="AlphaFoldDB" id="A0A4R6KAC6"/>
<evidence type="ECO:0000313" key="2">
    <source>
        <dbReference type="Proteomes" id="UP000295388"/>
    </source>
</evidence>
<sequence length="175" mass="18518">MIPTNPTADLRALLLTGGGGAGRTTVAQAIGRILTSQNLPTAVVDLDALAQFGPNTGPAIYDQLRSLNLAALWTNYRDAGARHVIVSGAIDSPAQRTLYAGCLTGCDIQIARIVTTLDLVVERTTGTNRGPRWNLQSALDSHQQIADAALEDFSVTNNLEPADAAQEILTRAGWL</sequence>
<dbReference type="Proteomes" id="UP000295388">
    <property type="component" value="Unassembled WGS sequence"/>
</dbReference>
<reference evidence="1 2" key="1">
    <citation type="submission" date="2019-03" db="EMBL/GenBank/DDBJ databases">
        <title>Genomic Encyclopedia of Type Strains, Phase III (KMG-III): the genomes of soil and plant-associated and newly described type strains.</title>
        <authorList>
            <person name="Whitman W."/>
        </authorList>
    </citation>
    <scope>NUCLEOTIDE SEQUENCE [LARGE SCALE GENOMIC DNA]</scope>
    <source>
        <strain evidence="1 2">VKM Ac-2527</strain>
    </source>
</reference>
<dbReference type="InterPro" id="IPR027417">
    <property type="entry name" value="P-loop_NTPase"/>
</dbReference>